<sequence length="131" mass="14836">MSDERRTRGRRALWARCKNPEHKPRGSHQVSHLAMTRDWGLDWTSHISFLTGTGLVDPFFLPGRPLCYASVRPSTSHQDQPLHQVPSPRNRSLRQGGSPSSPLVEFRSRHKCLHILQATKTPAPSRKLPST</sequence>
<accession>A0A8E2DK49</accession>
<name>A0A8E2DK49_9APHY</name>
<dbReference type="AlphaFoldDB" id="A0A8E2DK49"/>
<dbReference type="Proteomes" id="UP000250043">
    <property type="component" value="Unassembled WGS sequence"/>
</dbReference>
<evidence type="ECO:0000313" key="2">
    <source>
        <dbReference type="EMBL" id="OCH85423.1"/>
    </source>
</evidence>
<dbReference type="EMBL" id="KV722584">
    <property type="protein sequence ID" value="OCH85423.1"/>
    <property type="molecule type" value="Genomic_DNA"/>
</dbReference>
<proteinExistence type="predicted"/>
<reference evidence="2 3" key="1">
    <citation type="submission" date="2016-07" db="EMBL/GenBank/DDBJ databases">
        <title>Draft genome of the white-rot fungus Obba rivulosa 3A-2.</title>
        <authorList>
            <consortium name="DOE Joint Genome Institute"/>
            <person name="Miettinen O."/>
            <person name="Riley R."/>
            <person name="Acob R."/>
            <person name="Barry K."/>
            <person name="Cullen D."/>
            <person name="De Vries R."/>
            <person name="Hainaut M."/>
            <person name="Hatakka A."/>
            <person name="Henrissat B."/>
            <person name="Hilden K."/>
            <person name="Kuo R."/>
            <person name="Labutti K."/>
            <person name="Lipzen A."/>
            <person name="Makela M.R."/>
            <person name="Sandor L."/>
            <person name="Spatafora J.W."/>
            <person name="Grigoriev I.V."/>
            <person name="Hibbett D.S."/>
        </authorList>
    </citation>
    <scope>NUCLEOTIDE SEQUENCE [LARGE SCALE GENOMIC DNA]</scope>
    <source>
        <strain evidence="2 3">3A-2</strain>
    </source>
</reference>
<organism evidence="2 3">
    <name type="scientific">Obba rivulosa</name>
    <dbReference type="NCBI Taxonomy" id="1052685"/>
    <lineage>
        <taxon>Eukaryota</taxon>
        <taxon>Fungi</taxon>
        <taxon>Dikarya</taxon>
        <taxon>Basidiomycota</taxon>
        <taxon>Agaricomycotina</taxon>
        <taxon>Agaricomycetes</taxon>
        <taxon>Polyporales</taxon>
        <taxon>Gelatoporiaceae</taxon>
        <taxon>Obba</taxon>
    </lineage>
</organism>
<gene>
    <name evidence="2" type="ORF">OBBRIDRAFT_313230</name>
</gene>
<keyword evidence="3" id="KW-1185">Reference proteome</keyword>
<feature type="compositionally biased region" description="Polar residues" evidence="1">
    <location>
        <begin position="72"/>
        <end position="101"/>
    </location>
</feature>
<evidence type="ECO:0000313" key="3">
    <source>
        <dbReference type="Proteomes" id="UP000250043"/>
    </source>
</evidence>
<protein>
    <submittedName>
        <fullName evidence="2">Uncharacterized protein</fullName>
    </submittedName>
</protein>
<feature type="region of interest" description="Disordered" evidence="1">
    <location>
        <begin position="70"/>
        <end position="104"/>
    </location>
</feature>
<evidence type="ECO:0000256" key="1">
    <source>
        <dbReference type="SAM" id="MobiDB-lite"/>
    </source>
</evidence>